<organism evidence="2 3">
    <name type="scientific">Chitinophaga japonensis</name>
    <name type="common">Flexibacter japonensis</name>
    <dbReference type="NCBI Taxonomy" id="104662"/>
    <lineage>
        <taxon>Bacteria</taxon>
        <taxon>Pseudomonadati</taxon>
        <taxon>Bacteroidota</taxon>
        <taxon>Chitinophagia</taxon>
        <taxon>Chitinophagales</taxon>
        <taxon>Chitinophagaceae</taxon>
        <taxon>Chitinophaga</taxon>
    </lineage>
</organism>
<proteinExistence type="predicted"/>
<comment type="caution">
    <text evidence="2">The sequence shown here is derived from an EMBL/GenBank/DDBJ whole genome shotgun (WGS) entry which is preliminary data.</text>
</comment>
<protein>
    <recommendedName>
        <fullName evidence="4">Sugar lactone lactonase YvrE</fullName>
    </recommendedName>
</protein>
<dbReference type="RefSeq" id="WP_145719365.1">
    <property type="nucleotide sequence ID" value="NZ_BAAAFY010000003.1"/>
</dbReference>
<evidence type="ECO:0000256" key="1">
    <source>
        <dbReference type="SAM" id="SignalP"/>
    </source>
</evidence>
<dbReference type="AlphaFoldDB" id="A0A562SI40"/>
<evidence type="ECO:0000313" key="3">
    <source>
        <dbReference type="Proteomes" id="UP000316778"/>
    </source>
</evidence>
<name>A0A562SI40_CHIJA</name>
<keyword evidence="1" id="KW-0732">Signal</keyword>
<feature type="signal peptide" evidence="1">
    <location>
        <begin position="1"/>
        <end position="19"/>
    </location>
</feature>
<dbReference type="InterPro" id="IPR015943">
    <property type="entry name" value="WD40/YVTN_repeat-like_dom_sf"/>
</dbReference>
<evidence type="ECO:0000313" key="2">
    <source>
        <dbReference type="EMBL" id="TWI80858.1"/>
    </source>
</evidence>
<dbReference type="SUPFAM" id="SSF63829">
    <property type="entry name" value="Calcium-dependent phosphotriesterase"/>
    <property type="match status" value="1"/>
</dbReference>
<accession>A0A562SI40</accession>
<reference evidence="2 3" key="1">
    <citation type="journal article" date="2013" name="Stand. Genomic Sci.">
        <title>Genomic Encyclopedia of Type Strains, Phase I: The one thousand microbial genomes (KMG-I) project.</title>
        <authorList>
            <person name="Kyrpides N.C."/>
            <person name="Woyke T."/>
            <person name="Eisen J.A."/>
            <person name="Garrity G."/>
            <person name="Lilburn T.G."/>
            <person name="Beck B.J."/>
            <person name="Whitman W.B."/>
            <person name="Hugenholtz P."/>
            <person name="Klenk H.P."/>
        </authorList>
    </citation>
    <scope>NUCLEOTIDE SEQUENCE [LARGE SCALE GENOMIC DNA]</scope>
    <source>
        <strain evidence="2 3">DSM 13484</strain>
    </source>
</reference>
<keyword evidence="3" id="KW-1185">Reference proteome</keyword>
<dbReference type="Gene3D" id="2.130.10.10">
    <property type="entry name" value="YVTN repeat-like/Quinoprotein amine dehydrogenase"/>
    <property type="match status" value="1"/>
</dbReference>
<feature type="chain" id="PRO_5022016179" description="Sugar lactone lactonase YvrE" evidence="1">
    <location>
        <begin position="20"/>
        <end position="283"/>
    </location>
</feature>
<evidence type="ECO:0008006" key="4">
    <source>
        <dbReference type="Google" id="ProtNLM"/>
    </source>
</evidence>
<dbReference type="OrthoDB" id="7675395at2"/>
<dbReference type="EMBL" id="VLLG01000008">
    <property type="protein sequence ID" value="TWI80858.1"/>
    <property type="molecule type" value="Genomic_DNA"/>
</dbReference>
<gene>
    <name evidence="2" type="ORF">LX66_5463</name>
</gene>
<dbReference type="Proteomes" id="UP000316778">
    <property type="component" value="Unassembled WGS sequence"/>
</dbReference>
<sequence length="283" mass="30649">MQKVLLCLAGLLLASHSFAQDGLVHPESLISDGHFLYATNIGTSGDPTARDGDGFISKLSLGGNMITPSITTEKLNAPKGTAIIKGVLYVADLDRIVGIRLSSGKKVAEISLADFHTSFANDLTVKDDHTLFVSLTDAGKILEADVKSLQVKAVTDLPGANGIYYDQKGHRLYTCNFHFDNIQGGEIGVVHWEQQQAVYEKLSDAHGGFDGLVMTDDHTLLVSDWGALDHPAGLLQKIDIPSKTVTQLEMPVIAGPADFYYDAARKRLYIPVMLESKVLIKDL</sequence>